<sequence>MSDPKMLGMEHVLQYLKRKFWISILPDVNGFVVCIKNNKDRVYHRAVSRRLYEAFLFLEIQAETSLAQPNPEHVTEEQAWRITDEAEDLPWKDVEAIFEKEIVSEFRFWKKGHRFTFKLKSQSRSLDEDTPRLTWLRKGTVASESIKELMLAVSATQRKEI</sequence>
<dbReference type="Proteomes" id="UP000034746">
    <property type="component" value="Unassembled WGS sequence"/>
</dbReference>
<comment type="caution">
    <text evidence="1">The sequence shown here is derived from an EMBL/GenBank/DDBJ whole genome shotgun (WGS) entry which is preliminary data.</text>
</comment>
<dbReference type="EMBL" id="LCAU01000002">
    <property type="protein sequence ID" value="KKR98471.1"/>
    <property type="molecule type" value="Genomic_DNA"/>
</dbReference>
<accession>A0A0G0VFP6</accession>
<proteinExistence type="predicted"/>
<protein>
    <submittedName>
        <fullName evidence="1">Uncharacterized protein</fullName>
    </submittedName>
</protein>
<name>A0A0G0VFP6_9BACT</name>
<evidence type="ECO:0000313" key="1">
    <source>
        <dbReference type="EMBL" id="KKR98471.1"/>
    </source>
</evidence>
<organism evidence="1 2">
    <name type="scientific">Candidatus Uhrbacteria bacterium GW2011_GWF2_41_16</name>
    <dbReference type="NCBI Taxonomy" id="1618997"/>
    <lineage>
        <taxon>Bacteria</taxon>
        <taxon>Candidatus Uhriibacteriota</taxon>
    </lineage>
</organism>
<gene>
    <name evidence="1" type="ORF">UU48_C0002G0006</name>
</gene>
<dbReference type="AlphaFoldDB" id="A0A0G0VFP6"/>
<reference evidence="1 2" key="1">
    <citation type="journal article" date="2015" name="Nature">
        <title>rRNA introns, odd ribosomes, and small enigmatic genomes across a large radiation of phyla.</title>
        <authorList>
            <person name="Brown C.T."/>
            <person name="Hug L.A."/>
            <person name="Thomas B.C."/>
            <person name="Sharon I."/>
            <person name="Castelle C.J."/>
            <person name="Singh A."/>
            <person name="Wilkins M.J."/>
            <person name="Williams K.H."/>
            <person name="Banfield J.F."/>
        </authorList>
    </citation>
    <scope>NUCLEOTIDE SEQUENCE [LARGE SCALE GENOMIC DNA]</scope>
</reference>
<evidence type="ECO:0000313" key="2">
    <source>
        <dbReference type="Proteomes" id="UP000034746"/>
    </source>
</evidence>